<dbReference type="Pfam" id="PF11056">
    <property type="entry name" value="UvsY"/>
    <property type="match status" value="1"/>
</dbReference>
<organism evidence="1">
    <name type="scientific">marine metagenome</name>
    <dbReference type="NCBI Taxonomy" id="408172"/>
    <lineage>
        <taxon>unclassified sequences</taxon>
        <taxon>metagenomes</taxon>
        <taxon>ecological metagenomes</taxon>
    </lineage>
</organism>
<proteinExistence type="predicted"/>
<name>A0A382MYT4_9ZZZZ</name>
<protein>
    <submittedName>
        <fullName evidence="1">Uncharacterized protein</fullName>
    </submittedName>
</protein>
<dbReference type="InterPro" id="IPR021289">
    <property type="entry name" value="UvsY"/>
</dbReference>
<sequence length="143" mass="17190">MNLDELKEEATEDLPIIDHEHMDQESYKNQIIKPKWLDYKTRFELLKTQANINYTRLYREKWEYYGGKSDAKVYVAKPFDLKVLKSDLAMYINADDEIIDLQSKIHYYEVIIKYIDGVIKSIDNRSWDIKHAQDWKKFEAGMM</sequence>
<accession>A0A382MYT4</accession>
<reference evidence="1" key="1">
    <citation type="submission" date="2018-05" db="EMBL/GenBank/DDBJ databases">
        <authorList>
            <person name="Lanie J.A."/>
            <person name="Ng W.-L."/>
            <person name="Kazmierczak K.M."/>
            <person name="Andrzejewski T.M."/>
            <person name="Davidsen T.M."/>
            <person name="Wayne K.J."/>
            <person name="Tettelin H."/>
            <person name="Glass J.I."/>
            <person name="Rusch D."/>
            <person name="Podicherti R."/>
            <person name="Tsui H.-C.T."/>
            <person name="Winkler M.E."/>
        </authorList>
    </citation>
    <scope>NUCLEOTIDE SEQUENCE</scope>
</reference>
<gene>
    <name evidence="1" type="ORF">METZ01_LOCUS306998</name>
</gene>
<dbReference type="EMBL" id="UINC01096888">
    <property type="protein sequence ID" value="SVC54144.1"/>
    <property type="molecule type" value="Genomic_DNA"/>
</dbReference>
<dbReference type="AlphaFoldDB" id="A0A382MYT4"/>
<evidence type="ECO:0000313" key="1">
    <source>
        <dbReference type="EMBL" id="SVC54144.1"/>
    </source>
</evidence>